<accession>A0A840AUU7</accession>
<dbReference type="PIRSF" id="PIRSF000538">
    <property type="entry name" value="GlpK"/>
    <property type="match status" value="1"/>
</dbReference>
<keyword evidence="3 6" id="KW-0418">Kinase</keyword>
<dbReference type="PANTHER" id="PTHR43095">
    <property type="entry name" value="SUGAR KINASE"/>
    <property type="match status" value="1"/>
</dbReference>
<feature type="domain" description="Carbohydrate kinase FGGY C-terminal" evidence="5">
    <location>
        <begin position="276"/>
        <end position="437"/>
    </location>
</feature>
<dbReference type="CDD" id="cd07808">
    <property type="entry name" value="ASKHA_NBD_FGGY_EcXK-like"/>
    <property type="match status" value="1"/>
</dbReference>
<dbReference type="Proteomes" id="UP000553963">
    <property type="component" value="Unassembled WGS sequence"/>
</dbReference>
<dbReference type="InterPro" id="IPR018484">
    <property type="entry name" value="FGGY_N"/>
</dbReference>
<comment type="similarity">
    <text evidence="1">Belongs to the FGGY kinase family.</text>
</comment>
<dbReference type="AlphaFoldDB" id="A0A840AUU7"/>
<sequence>MFLGIDLGAGSLKATVIRRDGAVLAEASAPVETVRPRPGWAEQEPSGWLHALSAALKAVGERIDLGGLNGISFTGGTHTCVLLDAHGEVVRRPILWSDQRAGAEAAALNERMQDRLIAIAYNKAAPTWSIAPLHWLVKNDPDAVRRTAKVLFVKDYLRHQLTGDCLTDRIDAQGTLMLDGGDFTWSDELCDAIGWDRATLPEIRNPTDRAGVVTENAARRFGLRGGTDVYVGTCDTAAEVWAAGAVDVGSAVIKLATAGVVSVMVDRPYLQTDIAYKSFVVPQSGYVLAAINSCASAHKWLRNVIGGRGTAAASFDELDREAGATAPGADGLLFHPYLQGERAPYWDPALRADFLGLTMSHDRGHLVRAFYEGVAFALRDAASRFRAAGLGIGSASLVGGGAVSEVWAQIIADVFAIQVRRPVHGDASYAAALMAAVGAGAFTDETDAVRRAVVFGPAIRPREDVAITYDRLFDRYQRSKQLLTALNHEISADA</sequence>
<dbReference type="InterPro" id="IPR050406">
    <property type="entry name" value="FGGY_Carb_Kinase"/>
</dbReference>
<dbReference type="GO" id="GO:0004856">
    <property type="term" value="F:D-xylulokinase activity"/>
    <property type="evidence" value="ECO:0007669"/>
    <property type="project" value="UniProtKB-EC"/>
</dbReference>
<dbReference type="Gene3D" id="3.30.420.40">
    <property type="match status" value="2"/>
</dbReference>
<evidence type="ECO:0000256" key="1">
    <source>
        <dbReference type="ARBA" id="ARBA00009156"/>
    </source>
</evidence>
<evidence type="ECO:0000259" key="5">
    <source>
        <dbReference type="Pfam" id="PF02782"/>
    </source>
</evidence>
<dbReference type="SUPFAM" id="SSF53067">
    <property type="entry name" value="Actin-like ATPase domain"/>
    <property type="match status" value="2"/>
</dbReference>
<keyword evidence="7" id="KW-1185">Reference proteome</keyword>
<evidence type="ECO:0000313" key="6">
    <source>
        <dbReference type="EMBL" id="MBB3932571.1"/>
    </source>
</evidence>
<keyword evidence="2 6" id="KW-0808">Transferase</keyword>
<evidence type="ECO:0000256" key="2">
    <source>
        <dbReference type="ARBA" id="ARBA00022679"/>
    </source>
</evidence>
<reference evidence="6 7" key="1">
    <citation type="submission" date="2020-08" db="EMBL/GenBank/DDBJ databases">
        <title>Genomic Encyclopedia of Type Strains, Phase IV (KMG-IV): sequencing the most valuable type-strain genomes for metagenomic binning, comparative biology and taxonomic classification.</title>
        <authorList>
            <person name="Goeker M."/>
        </authorList>
    </citation>
    <scope>NUCLEOTIDE SEQUENCE [LARGE SCALE GENOMIC DNA]</scope>
    <source>
        <strain evidence="6 7">DSM 25966</strain>
    </source>
</reference>
<name>A0A840AUU7_9HYPH</name>
<dbReference type="Pfam" id="PF02782">
    <property type="entry name" value="FGGY_C"/>
    <property type="match status" value="1"/>
</dbReference>
<comment type="caution">
    <text evidence="6">The sequence shown here is derived from an EMBL/GenBank/DDBJ whole genome shotgun (WGS) entry which is preliminary data.</text>
</comment>
<dbReference type="EMBL" id="JACIDS010000004">
    <property type="protein sequence ID" value="MBB3932571.1"/>
    <property type="molecule type" value="Genomic_DNA"/>
</dbReference>
<proteinExistence type="inferred from homology"/>
<dbReference type="Pfam" id="PF00370">
    <property type="entry name" value="FGGY_N"/>
    <property type="match status" value="1"/>
</dbReference>
<dbReference type="InterPro" id="IPR043129">
    <property type="entry name" value="ATPase_NBD"/>
</dbReference>
<dbReference type="InterPro" id="IPR000577">
    <property type="entry name" value="Carb_kinase_FGGY"/>
</dbReference>
<dbReference type="PANTHER" id="PTHR43095:SF5">
    <property type="entry name" value="XYLULOSE KINASE"/>
    <property type="match status" value="1"/>
</dbReference>
<protein>
    <submittedName>
        <fullName evidence="6">Xylulokinase</fullName>
        <ecNumber evidence="6">2.7.1.17</ecNumber>
    </submittedName>
</protein>
<gene>
    <name evidence="6" type="ORF">GGR25_003629</name>
</gene>
<dbReference type="InterPro" id="IPR018485">
    <property type="entry name" value="FGGY_C"/>
</dbReference>
<feature type="domain" description="Carbohydrate kinase FGGY N-terminal" evidence="4">
    <location>
        <begin position="1"/>
        <end position="238"/>
    </location>
</feature>
<evidence type="ECO:0000256" key="3">
    <source>
        <dbReference type="ARBA" id="ARBA00022777"/>
    </source>
</evidence>
<dbReference type="RefSeq" id="WP_183400185.1">
    <property type="nucleotide sequence ID" value="NZ_JACIDS010000004.1"/>
</dbReference>
<organism evidence="6 7">
    <name type="scientific">Kaistia hirudinis</name>
    <dbReference type="NCBI Taxonomy" id="1293440"/>
    <lineage>
        <taxon>Bacteria</taxon>
        <taxon>Pseudomonadati</taxon>
        <taxon>Pseudomonadota</taxon>
        <taxon>Alphaproteobacteria</taxon>
        <taxon>Hyphomicrobiales</taxon>
        <taxon>Kaistiaceae</taxon>
        <taxon>Kaistia</taxon>
    </lineage>
</organism>
<evidence type="ECO:0000259" key="4">
    <source>
        <dbReference type="Pfam" id="PF00370"/>
    </source>
</evidence>
<dbReference type="EC" id="2.7.1.17" evidence="6"/>
<evidence type="ECO:0000313" key="7">
    <source>
        <dbReference type="Proteomes" id="UP000553963"/>
    </source>
</evidence>